<name>A0A1Z4N8B3_9CYAN</name>
<sequence>MQLSNINPRPHNGCGGFSLFKNSYGKGKGEKFCEPLNTDAMNRVSTSFDFRAAVLVSSSKGNLVHDNAEVK</sequence>
<gene>
    <name evidence="1" type="ORF">NIES37_58990</name>
</gene>
<dbReference type="KEGG" id="ttq:NIES37_58990"/>
<reference evidence="1 2" key="1">
    <citation type="submission" date="2017-06" db="EMBL/GenBank/DDBJ databases">
        <title>Genome sequencing of cyanobaciteial culture collection at National Institute for Environmental Studies (NIES).</title>
        <authorList>
            <person name="Hirose Y."/>
            <person name="Shimura Y."/>
            <person name="Fujisawa T."/>
            <person name="Nakamura Y."/>
            <person name="Kawachi M."/>
        </authorList>
    </citation>
    <scope>NUCLEOTIDE SEQUENCE [LARGE SCALE GENOMIC DNA]</scope>
    <source>
        <strain evidence="1 2">NIES-37</strain>
    </source>
</reference>
<dbReference type="AlphaFoldDB" id="A0A1Z4N8B3"/>
<accession>A0A1Z4N8B3</accession>
<evidence type="ECO:0000313" key="1">
    <source>
        <dbReference type="EMBL" id="BAZ01892.1"/>
    </source>
</evidence>
<evidence type="ECO:0000313" key="2">
    <source>
        <dbReference type="Proteomes" id="UP000218785"/>
    </source>
</evidence>
<organism evidence="1 2">
    <name type="scientific">Tolypothrix tenuis PCC 7101</name>
    <dbReference type="NCBI Taxonomy" id="231146"/>
    <lineage>
        <taxon>Bacteria</taxon>
        <taxon>Bacillati</taxon>
        <taxon>Cyanobacteriota</taxon>
        <taxon>Cyanophyceae</taxon>
        <taxon>Nostocales</taxon>
        <taxon>Tolypothrichaceae</taxon>
        <taxon>Tolypothrix</taxon>
    </lineage>
</organism>
<proteinExistence type="predicted"/>
<dbReference type="EMBL" id="AP018248">
    <property type="protein sequence ID" value="BAZ01892.1"/>
    <property type="molecule type" value="Genomic_DNA"/>
</dbReference>
<dbReference type="Proteomes" id="UP000218785">
    <property type="component" value="Chromosome"/>
</dbReference>
<protein>
    <submittedName>
        <fullName evidence="1">Uncharacterized protein</fullName>
    </submittedName>
</protein>
<keyword evidence="2" id="KW-1185">Reference proteome</keyword>